<dbReference type="EMBL" id="BAABUK010000019">
    <property type="protein sequence ID" value="GAA5813945.1"/>
    <property type="molecule type" value="Genomic_DNA"/>
</dbReference>
<keyword evidence="2" id="KW-1185">Reference proteome</keyword>
<evidence type="ECO:0008006" key="3">
    <source>
        <dbReference type="Google" id="ProtNLM"/>
    </source>
</evidence>
<name>A0ABP9Z4A9_9FUNG</name>
<dbReference type="Proteomes" id="UP001473302">
    <property type="component" value="Unassembled WGS sequence"/>
</dbReference>
<gene>
    <name evidence="1" type="ORF">MFLAVUS_007435</name>
</gene>
<comment type="caution">
    <text evidence="1">The sequence shown here is derived from an EMBL/GenBank/DDBJ whole genome shotgun (WGS) entry which is preliminary data.</text>
</comment>
<protein>
    <recommendedName>
        <fullName evidence="3">Transposase</fullName>
    </recommendedName>
</protein>
<accession>A0ABP9Z4A9</accession>
<proteinExistence type="predicted"/>
<evidence type="ECO:0000313" key="1">
    <source>
        <dbReference type="EMBL" id="GAA5813945.1"/>
    </source>
</evidence>
<evidence type="ECO:0000313" key="2">
    <source>
        <dbReference type="Proteomes" id="UP001473302"/>
    </source>
</evidence>
<reference evidence="1 2" key="1">
    <citation type="submission" date="2024-04" db="EMBL/GenBank/DDBJ databases">
        <title>genome sequences of Mucor flavus KT1a and Helicostylum pulchrum KT1b strains isolated from the surface of a dry-aged beef.</title>
        <authorList>
            <person name="Toyotome T."/>
            <person name="Hosono M."/>
            <person name="Torimaru M."/>
            <person name="Fukuda K."/>
            <person name="Mikami N."/>
        </authorList>
    </citation>
    <scope>NUCLEOTIDE SEQUENCE [LARGE SCALE GENOMIC DNA]</scope>
    <source>
        <strain evidence="1 2">KT1a</strain>
    </source>
</reference>
<organism evidence="1 2">
    <name type="scientific">Mucor flavus</name>
    <dbReference type="NCBI Taxonomy" id="439312"/>
    <lineage>
        <taxon>Eukaryota</taxon>
        <taxon>Fungi</taxon>
        <taxon>Fungi incertae sedis</taxon>
        <taxon>Mucoromycota</taxon>
        <taxon>Mucoromycotina</taxon>
        <taxon>Mucoromycetes</taxon>
        <taxon>Mucorales</taxon>
        <taxon>Mucorineae</taxon>
        <taxon>Mucoraceae</taxon>
        <taxon>Mucor</taxon>
    </lineage>
</organism>
<sequence length="303" mass="34576">MKAELNLFKTLTVKQRMYSRTAELSVSRPCHLMTPSNVTVKRKRLTDYELGTDIGRLPKGTTSTKRPQKLYETSVRALVRNFRANPFEPYRSHTEALRNADVNVSRDTVIKKLKEEGLLVLSLPQRKQLLQKNISNEDLPGQRIKLTGPMNNGDLSFGPMRVDSLSWVMTVVSEYSEKLTKYMETVILYQLLNLTKTFMSTVCQAVSFHLSRNCLRGSTGTLHSKKTEPRAIRDNMHVDTSNDAKFLDLNPIEKIWAMLENKLRCRRGSATNALVSSMGTKYQVVIEAKVTDEQDFLTEQKKV</sequence>